<dbReference type="EMBL" id="JAVRHZ010000008">
    <property type="protein sequence ID" value="MDT0556703.1"/>
    <property type="molecule type" value="Genomic_DNA"/>
</dbReference>
<proteinExistence type="predicted"/>
<dbReference type="Proteomes" id="UP001254488">
    <property type="component" value="Unassembled WGS sequence"/>
</dbReference>
<dbReference type="CDD" id="cd02440">
    <property type="entry name" value="AdoMet_MTases"/>
    <property type="match status" value="1"/>
</dbReference>
<protein>
    <submittedName>
        <fullName evidence="5">Class I SAM-dependent methyltransferase</fullName>
        <ecNumber evidence="5">2.1.1.-</ecNumber>
    </submittedName>
</protein>
<feature type="domain" description="Methyltransferase" evidence="4">
    <location>
        <begin position="58"/>
        <end position="160"/>
    </location>
</feature>
<dbReference type="GO" id="GO:0008168">
    <property type="term" value="F:methyltransferase activity"/>
    <property type="evidence" value="ECO:0007669"/>
    <property type="project" value="UniProtKB-KW"/>
</dbReference>
<dbReference type="EC" id="2.1.1.-" evidence="5"/>
<keyword evidence="6" id="KW-1185">Reference proteome</keyword>
<evidence type="ECO:0000313" key="5">
    <source>
        <dbReference type="EMBL" id="MDT0556703.1"/>
    </source>
</evidence>
<keyword evidence="2 5" id="KW-0808">Transferase</keyword>
<dbReference type="PANTHER" id="PTHR43464:SF19">
    <property type="entry name" value="UBIQUINONE BIOSYNTHESIS O-METHYLTRANSFERASE, MITOCHONDRIAL"/>
    <property type="match status" value="1"/>
</dbReference>
<evidence type="ECO:0000313" key="6">
    <source>
        <dbReference type="Proteomes" id="UP001254488"/>
    </source>
</evidence>
<dbReference type="InterPro" id="IPR029063">
    <property type="entry name" value="SAM-dependent_MTases_sf"/>
</dbReference>
<name>A0ABU2YET3_9FLAO</name>
<keyword evidence="1 5" id="KW-0489">Methyltransferase</keyword>
<dbReference type="RefSeq" id="WP_311333654.1">
    <property type="nucleotide sequence ID" value="NZ_JAVRHZ010000008.1"/>
</dbReference>
<keyword evidence="3" id="KW-0949">S-adenosyl-L-methionine</keyword>
<accession>A0ABU2YET3</accession>
<evidence type="ECO:0000256" key="1">
    <source>
        <dbReference type="ARBA" id="ARBA00022603"/>
    </source>
</evidence>
<dbReference type="Gene3D" id="3.40.50.150">
    <property type="entry name" value="Vaccinia Virus protein VP39"/>
    <property type="match status" value="1"/>
</dbReference>
<dbReference type="GO" id="GO:0032259">
    <property type="term" value="P:methylation"/>
    <property type="evidence" value="ECO:0007669"/>
    <property type="project" value="UniProtKB-KW"/>
</dbReference>
<dbReference type="Pfam" id="PF13847">
    <property type="entry name" value="Methyltransf_31"/>
    <property type="match status" value="1"/>
</dbReference>
<evidence type="ECO:0000256" key="2">
    <source>
        <dbReference type="ARBA" id="ARBA00022679"/>
    </source>
</evidence>
<dbReference type="SUPFAM" id="SSF53335">
    <property type="entry name" value="S-adenosyl-L-methionine-dependent methyltransferases"/>
    <property type="match status" value="1"/>
</dbReference>
<dbReference type="PANTHER" id="PTHR43464">
    <property type="entry name" value="METHYLTRANSFERASE"/>
    <property type="match status" value="1"/>
</dbReference>
<evidence type="ECO:0000259" key="4">
    <source>
        <dbReference type="Pfam" id="PF13847"/>
    </source>
</evidence>
<reference evidence="5 6" key="1">
    <citation type="submission" date="2023-09" db="EMBL/GenBank/DDBJ databases">
        <authorList>
            <person name="Rey-Velasco X."/>
        </authorList>
    </citation>
    <scope>NUCLEOTIDE SEQUENCE [LARGE SCALE GENOMIC DNA]</scope>
    <source>
        <strain evidence="5 6">W242</strain>
    </source>
</reference>
<gene>
    <name evidence="5" type="ORF">RM538_11860</name>
</gene>
<dbReference type="InterPro" id="IPR025714">
    <property type="entry name" value="Methyltranfer_dom"/>
</dbReference>
<comment type="caution">
    <text evidence="5">The sequence shown here is derived from an EMBL/GenBank/DDBJ whole genome shotgun (WGS) entry which is preliminary data.</text>
</comment>
<evidence type="ECO:0000256" key="3">
    <source>
        <dbReference type="ARBA" id="ARBA00022691"/>
    </source>
</evidence>
<sequence>MSDVLGNALLDFYNGNYTEDIITETSVTEEDELPLPYLFRSFKEMPPLEQKALQLAKGKVLDVGCGAGSHALYLQQKKHPITAIDISKGAIEVSKKRGVIDARKIDLLELNNEQFDTILLLMNGTGVFQKLEQIDTYLNHLKKLLSPKGQILIDSSDLQYLYPEGQNGGIWVPQDHYYGELEFTMSYKGETTEPFNWLYLDQKIFKEACDASNLSFEVIAEGTNFDYLARLTAL</sequence>
<organism evidence="5 6">
    <name type="scientific">Patiriisocius hiemis</name>
    <dbReference type="NCBI Taxonomy" id="3075604"/>
    <lineage>
        <taxon>Bacteria</taxon>
        <taxon>Pseudomonadati</taxon>
        <taxon>Bacteroidota</taxon>
        <taxon>Flavobacteriia</taxon>
        <taxon>Flavobacteriales</taxon>
        <taxon>Flavobacteriaceae</taxon>
        <taxon>Patiriisocius</taxon>
    </lineage>
</organism>